<dbReference type="SUPFAM" id="SSF52540">
    <property type="entry name" value="P-loop containing nucleoside triphosphate hydrolases"/>
    <property type="match status" value="1"/>
</dbReference>
<name>I6ZYH0_MELRP</name>
<evidence type="ECO:0000256" key="1">
    <source>
        <dbReference type="ARBA" id="ARBA00022741"/>
    </source>
</evidence>
<dbReference type="InterPro" id="IPR001789">
    <property type="entry name" value="Sig_transdc_resp-reg_receiver"/>
</dbReference>
<dbReference type="Pfam" id="PF00072">
    <property type="entry name" value="Response_reg"/>
    <property type="match status" value="1"/>
</dbReference>
<sequence>MDKNRTIKILLIEDEEFDVRRVENTIAPFSRRIIISEVVSDGKSAIELLEKKKNEFDIVIMDYQIAGGIRGEYLIKKIKDTDPSIQIIVITKMTINLTDYEFAQSLITAGAFWYCTKYPVDIEEYIYQPTDFVLSIFNAYEKKELLRERINSKAKIKRNVEGILTSKQIIGVSDQIVKLREQIKKIADSNAPVLITGESGTGKELVAYNIHYNSVRKYENFVPINCGGIPEQLIESELFGYEKGAFTGADKAKPGLFEVGDKGTIFLDEIPELPLTSQVKLLRVLQDGEVEKLGRLDKIKVDVRILSATNKNLDEEVKAGRFREDLFYRLNVLPIYIPPLRERKEDIIYLTDYFLNHYALDIGKPMPALTEEAMSMLVEYDWPGNVRELKNLVQRLLFYGENIITPEQIASAIGKSTSSSGGFSRDDGISFKSGNGYPTLKEMEKQLRLKYFQYIRSKTNSDAEAAKILGLAPPNYYRMCKELGLK</sequence>
<dbReference type="Gene3D" id="3.40.50.2300">
    <property type="match status" value="1"/>
</dbReference>
<dbReference type="PROSITE" id="PS00688">
    <property type="entry name" value="SIGMA54_INTERACT_3"/>
    <property type="match status" value="1"/>
</dbReference>
<dbReference type="HOGENOM" id="CLU_000445_0_6_10"/>
<evidence type="ECO:0000256" key="2">
    <source>
        <dbReference type="ARBA" id="ARBA00022840"/>
    </source>
</evidence>
<keyword evidence="2" id="KW-0067">ATP-binding</keyword>
<dbReference type="PROSITE" id="PS00675">
    <property type="entry name" value="SIGMA54_INTERACT_1"/>
    <property type="match status" value="1"/>
</dbReference>
<keyword evidence="5" id="KW-0597">Phosphoprotein</keyword>
<dbReference type="Gene3D" id="1.10.8.60">
    <property type="match status" value="1"/>
</dbReference>
<dbReference type="InterPro" id="IPR058031">
    <property type="entry name" value="AAA_lid_NorR"/>
</dbReference>
<dbReference type="RefSeq" id="WP_014855509.1">
    <property type="nucleotide sequence ID" value="NC_018178.1"/>
</dbReference>
<organism evidence="8 9">
    <name type="scientific">Melioribacter roseus (strain DSM 23840 / JCM 17771 / VKM B-2668 / P3M-2)</name>
    <dbReference type="NCBI Taxonomy" id="1191523"/>
    <lineage>
        <taxon>Bacteria</taxon>
        <taxon>Pseudomonadati</taxon>
        <taxon>Ignavibacteriota</taxon>
        <taxon>Ignavibacteria</taxon>
        <taxon>Ignavibacteriales</taxon>
        <taxon>Melioribacteraceae</taxon>
        <taxon>Melioribacter</taxon>
    </lineage>
</organism>
<dbReference type="Gene3D" id="3.40.50.300">
    <property type="entry name" value="P-loop containing nucleotide triphosphate hydrolases"/>
    <property type="match status" value="1"/>
</dbReference>
<dbReference type="Proteomes" id="UP000009011">
    <property type="component" value="Chromosome"/>
</dbReference>
<feature type="domain" description="Sigma-54 factor interaction" evidence="6">
    <location>
        <begin position="169"/>
        <end position="398"/>
    </location>
</feature>
<evidence type="ECO:0000256" key="3">
    <source>
        <dbReference type="ARBA" id="ARBA00023015"/>
    </source>
</evidence>
<dbReference type="PROSITE" id="PS50110">
    <property type="entry name" value="RESPONSE_REGULATORY"/>
    <property type="match status" value="1"/>
</dbReference>
<dbReference type="GO" id="GO:0000160">
    <property type="term" value="P:phosphorelay signal transduction system"/>
    <property type="evidence" value="ECO:0007669"/>
    <property type="project" value="InterPro"/>
</dbReference>
<dbReference type="InterPro" id="IPR027417">
    <property type="entry name" value="P-loop_NTPase"/>
</dbReference>
<evidence type="ECO:0000313" key="9">
    <source>
        <dbReference type="Proteomes" id="UP000009011"/>
    </source>
</evidence>
<dbReference type="eggNOG" id="COG2204">
    <property type="taxonomic scope" value="Bacteria"/>
</dbReference>
<feature type="modified residue" description="4-aspartylphosphate" evidence="5">
    <location>
        <position position="62"/>
    </location>
</feature>
<proteinExistence type="predicted"/>
<dbReference type="KEGG" id="mro:MROS_0832"/>
<keyword evidence="3" id="KW-0805">Transcription regulation</keyword>
<dbReference type="OrthoDB" id="9767722at2"/>
<dbReference type="GO" id="GO:0005524">
    <property type="term" value="F:ATP binding"/>
    <property type="evidence" value="ECO:0007669"/>
    <property type="project" value="UniProtKB-KW"/>
</dbReference>
<evidence type="ECO:0000259" key="6">
    <source>
        <dbReference type="PROSITE" id="PS50045"/>
    </source>
</evidence>
<dbReference type="STRING" id="1191523.MROS_0832"/>
<dbReference type="SMART" id="SM00448">
    <property type="entry name" value="REC"/>
    <property type="match status" value="1"/>
</dbReference>
<dbReference type="PANTHER" id="PTHR32071">
    <property type="entry name" value="TRANSCRIPTIONAL REGULATORY PROTEIN"/>
    <property type="match status" value="1"/>
</dbReference>
<feature type="domain" description="Response regulatory" evidence="7">
    <location>
        <begin position="8"/>
        <end position="132"/>
    </location>
</feature>
<dbReference type="InterPro" id="IPR025944">
    <property type="entry name" value="Sigma_54_int_dom_CS"/>
</dbReference>
<evidence type="ECO:0000256" key="4">
    <source>
        <dbReference type="ARBA" id="ARBA00023163"/>
    </source>
</evidence>
<evidence type="ECO:0000259" key="7">
    <source>
        <dbReference type="PROSITE" id="PS50110"/>
    </source>
</evidence>
<dbReference type="Pfam" id="PF00158">
    <property type="entry name" value="Sigma54_activat"/>
    <property type="match status" value="1"/>
</dbReference>
<keyword evidence="9" id="KW-1185">Reference proteome</keyword>
<dbReference type="InterPro" id="IPR002078">
    <property type="entry name" value="Sigma_54_int"/>
</dbReference>
<dbReference type="SMART" id="SM00382">
    <property type="entry name" value="AAA"/>
    <property type="match status" value="1"/>
</dbReference>
<dbReference type="GO" id="GO:0006355">
    <property type="term" value="P:regulation of DNA-templated transcription"/>
    <property type="evidence" value="ECO:0007669"/>
    <property type="project" value="InterPro"/>
</dbReference>
<dbReference type="InterPro" id="IPR003593">
    <property type="entry name" value="AAA+_ATPase"/>
</dbReference>
<dbReference type="CDD" id="cd00009">
    <property type="entry name" value="AAA"/>
    <property type="match status" value="1"/>
</dbReference>
<dbReference type="SUPFAM" id="SSF52172">
    <property type="entry name" value="CheY-like"/>
    <property type="match status" value="1"/>
</dbReference>
<gene>
    <name evidence="8" type="ordered locus">MROS_0832</name>
</gene>
<accession>I6ZYH0</accession>
<evidence type="ECO:0000256" key="5">
    <source>
        <dbReference type="PROSITE-ProRule" id="PRU00169"/>
    </source>
</evidence>
<dbReference type="PROSITE" id="PS50045">
    <property type="entry name" value="SIGMA54_INTERACT_4"/>
    <property type="match status" value="1"/>
</dbReference>
<keyword evidence="4" id="KW-0804">Transcription</keyword>
<dbReference type="EMBL" id="CP003557">
    <property type="protein sequence ID" value="AFN74073.1"/>
    <property type="molecule type" value="Genomic_DNA"/>
</dbReference>
<dbReference type="AlphaFoldDB" id="I6ZYH0"/>
<dbReference type="PANTHER" id="PTHR32071:SF57">
    <property type="entry name" value="C4-DICARBOXYLATE TRANSPORT TRANSCRIPTIONAL REGULATORY PROTEIN DCTD"/>
    <property type="match status" value="1"/>
</dbReference>
<reference evidence="8 9" key="1">
    <citation type="journal article" date="2013" name="PLoS ONE">
        <title>Genomic analysis of Melioribacter roseus, facultatively anaerobic organotrophic bacterium representing a novel deep lineage within Bacteriodetes/Chlorobi group.</title>
        <authorList>
            <person name="Kadnikov V.V."/>
            <person name="Mardanov A.V."/>
            <person name="Podosokorskaya O.A."/>
            <person name="Gavrilov S.N."/>
            <person name="Kublanov I.V."/>
            <person name="Beletsky A.V."/>
            <person name="Bonch-Osmolovskaya E.A."/>
            <person name="Ravin N.V."/>
        </authorList>
    </citation>
    <scope>NUCLEOTIDE SEQUENCE [LARGE SCALE GENOMIC DNA]</scope>
    <source>
        <strain evidence="9">JCM 17771 / P3M-2</strain>
    </source>
</reference>
<evidence type="ECO:0000313" key="8">
    <source>
        <dbReference type="EMBL" id="AFN74073.1"/>
    </source>
</evidence>
<protein>
    <submittedName>
        <fullName evidence="8">Two component, sigma54 specific, transcriptional regulator, Fis family</fullName>
    </submittedName>
</protein>
<dbReference type="FunFam" id="3.40.50.300:FF:000006">
    <property type="entry name" value="DNA-binding transcriptional regulator NtrC"/>
    <property type="match status" value="1"/>
</dbReference>
<dbReference type="Pfam" id="PF25601">
    <property type="entry name" value="AAA_lid_14"/>
    <property type="match status" value="1"/>
</dbReference>
<keyword evidence="1" id="KW-0547">Nucleotide-binding</keyword>
<dbReference type="InterPro" id="IPR025662">
    <property type="entry name" value="Sigma_54_int_dom_ATP-bd_1"/>
</dbReference>
<dbReference type="InterPro" id="IPR011006">
    <property type="entry name" value="CheY-like_superfamily"/>
</dbReference>